<dbReference type="PANTHER" id="PTHR47074:SF49">
    <property type="entry name" value="POLYNUCLEOTIDYL TRANSFERASE, RIBONUCLEASE H-LIKE SUPERFAMILY PROTEIN"/>
    <property type="match status" value="1"/>
</dbReference>
<feature type="domain" description="Reverse transcriptase zinc-binding" evidence="2">
    <location>
        <begin position="12"/>
        <end position="77"/>
    </location>
</feature>
<evidence type="ECO:0000313" key="3">
    <source>
        <dbReference type="EMBL" id="KAG7553190.1"/>
    </source>
</evidence>
<proteinExistence type="predicted"/>
<dbReference type="InterPro" id="IPR026960">
    <property type="entry name" value="RVT-Znf"/>
</dbReference>
<name>A0A8T1Z2U2_9BRAS</name>
<accession>A0A8T1Z2U2</accession>
<feature type="domain" description="RNase H type-1" evidence="1">
    <location>
        <begin position="191"/>
        <end position="263"/>
    </location>
</feature>
<evidence type="ECO:0000259" key="2">
    <source>
        <dbReference type="Pfam" id="PF13966"/>
    </source>
</evidence>
<comment type="caution">
    <text evidence="3">The sequence shown here is derived from an EMBL/GenBank/DDBJ whole genome shotgun (WGS) entry which is preliminary data.</text>
</comment>
<dbReference type="Proteomes" id="UP000694240">
    <property type="component" value="Chromosome 11"/>
</dbReference>
<organism evidence="3 4">
    <name type="scientific">Arabidopsis thaliana x Arabidopsis arenosa</name>
    <dbReference type="NCBI Taxonomy" id="1240361"/>
    <lineage>
        <taxon>Eukaryota</taxon>
        <taxon>Viridiplantae</taxon>
        <taxon>Streptophyta</taxon>
        <taxon>Embryophyta</taxon>
        <taxon>Tracheophyta</taxon>
        <taxon>Spermatophyta</taxon>
        <taxon>Magnoliopsida</taxon>
        <taxon>eudicotyledons</taxon>
        <taxon>Gunneridae</taxon>
        <taxon>Pentapetalae</taxon>
        <taxon>rosids</taxon>
        <taxon>malvids</taxon>
        <taxon>Brassicales</taxon>
        <taxon>Brassicaceae</taxon>
        <taxon>Camelineae</taxon>
        <taxon>Arabidopsis</taxon>
    </lineage>
</organism>
<dbReference type="InterPro" id="IPR002156">
    <property type="entry name" value="RNaseH_domain"/>
</dbReference>
<dbReference type="InterPro" id="IPR044730">
    <property type="entry name" value="RNase_H-like_dom_plant"/>
</dbReference>
<dbReference type="GO" id="GO:0003964">
    <property type="term" value="F:RNA-directed DNA polymerase activity"/>
    <property type="evidence" value="ECO:0007669"/>
    <property type="project" value="UniProtKB-KW"/>
</dbReference>
<evidence type="ECO:0000313" key="4">
    <source>
        <dbReference type="Proteomes" id="UP000694240"/>
    </source>
</evidence>
<dbReference type="EMBL" id="JAEFBK010000011">
    <property type="protein sequence ID" value="KAG7553190.1"/>
    <property type="molecule type" value="Genomic_DNA"/>
</dbReference>
<gene>
    <name evidence="3" type="ORF">ISN45_Aa06g037430</name>
</gene>
<dbReference type="GO" id="GO:0003676">
    <property type="term" value="F:nucleic acid binding"/>
    <property type="evidence" value="ECO:0007669"/>
    <property type="project" value="InterPro"/>
</dbReference>
<dbReference type="InterPro" id="IPR052929">
    <property type="entry name" value="RNase_H-like_EbsB-rel"/>
</dbReference>
<keyword evidence="3" id="KW-0808">Transferase</keyword>
<keyword evidence="3" id="KW-0695">RNA-directed DNA polymerase</keyword>
<dbReference type="Pfam" id="PF13966">
    <property type="entry name" value="zf-RVT"/>
    <property type="match status" value="1"/>
</dbReference>
<dbReference type="PANTHER" id="PTHR47074">
    <property type="entry name" value="BNAC02G40300D PROTEIN"/>
    <property type="match status" value="1"/>
</dbReference>
<dbReference type="CDD" id="cd06222">
    <property type="entry name" value="RNase_H_like"/>
    <property type="match status" value="1"/>
</dbReference>
<protein>
    <submittedName>
        <fullName evidence="3">Reverse transcriptase zinc-binding domain</fullName>
    </submittedName>
</protein>
<dbReference type="AlphaFoldDB" id="A0A8T1Z2U2"/>
<dbReference type="Pfam" id="PF13456">
    <property type="entry name" value="RVT_3"/>
    <property type="match status" value="1"/>
</dbReference>
<reference evidence="3 4" key="1">
    <citation type="submission" date="2020-12" db="EMBL/GenBank/DDBJ databases">
        <title>Concerted genomic and epigenomic changes stabilize Arabidopsis allopolyploids.</title>
        <authorList>
            <person name="Chen Z."/>
        </authorList>
    </citation>
    <scope>NUCLEOTIDE SEQUENCE [LARGE SCALE GENOMIC DNA]</scope>
    <source>
        <strain evidence="3">Allo738</strain>
        <tissue evidence="3">Leaf</tissue>
    </source>
</reference>
<keyword evidence="3" id="KW-0548">Nucleotidyltransferase</keyword>
<dbReference type="GO" id="GO:0004523">
    <property type="term" value="F:RNA-DNA hybrid ribonuclease activity"/>
    <property type="evidence" value="ECO:0007669"/>
    <property type="project" value="InterPro"/>
</dbReference>
<evidence type="ECO:0000259" key="1">
    <source>
        <dbReference type="Pfam" id="PF13456"/>
    </source>
</evidence>
<keyword evidence="4" id="KW-1185">Reference proteome</keyword>
<sequence>MVSMLPSLNGIKEQIWKLLAPSKIKIFIWKAISGAIPVAERLSTRGMVVDQRCHICGLEGESINHILFTCSLSRQIWALSGLPLPDGGFDPRSIYQNLFHVILMCKNSKVPVEVRRSPPWILWSLWKNRNSLFFEGLVSTPKDILLKFKEDSAEWFQAQVLESQETVLSNIQTQGYIHKWRPPPKPWLKCNVASSWNKEKKICGVAWVLRNSEGIVLLHSRAALPSISSKGEAELQGCIWAIKDMQNLHIHKVIFAFEPNELAGAVLRPAAWPSFKSQSECLLLALSYLPAWRVVHEDRKCNLGAALIARSVTREERFQSYVASGYLFWLQKVFNDDICITSV</sequence>